<dbReference type="VEuPathDB" id="FungiDB:RhiirA1_539610"/>
<keyword evidence="2" id="KW-1185">Reference proteome</keyword>
<evidence type="ECO:0008006" key="3">
    <source>
        <dbReference type="Google" id="ProtNLM"/>
    </source>
</evidence>
<dbReference type="VEuPathDB" id="FungiDB:RhiirFUN_018477"/>
<dbReference type="VEuPathDB" id="FungiDB:FUN_001699"/>
<dbReference type="AlphaFoldDB" id="A0A2I1G9J6"/>
<sequence length="339" mass="39125">MGTERIKMKTLSTSSNNFTKTNKLTTYERFVILTNKDLQAIQAYSRVANTDDRLSDIFYPNRIINIHDKHKWKRLHEIFDGRIKQIQNNQDTFCKKTDALEMCEIKTILDLPNIQTDTPKDHSIEVNIPREKNNAGGAKNPYNSGRHNYIPPDLPNNYSPMADILLYQSKKPKNCKTSEFFLRINTPREIYHGNWFSDLKLGKNFHDNMLKNIVADCKIDANGNLINHSMRSTGISLWMLLGISHAEQMDITEHRTLAGISVYSTSTAQQRKKNRKYIGKSSFIPASQLLRYDQLEIQSLEQDHKITQDSSKLPVINIKNINIQNCNNVKVEVIVKPFE</sequence>
<comment type="caution">
    <text evidence="1">The sequence shown here is derived from an EMBL/GenBank/DDBJ whole genome shotgun (WGS) entry which is preliminary data.</text>
</comment>
<reference evidence="1 2" key="1">
    <citation type="submission" date="2015-10" db="EMBL/GenBank/DDBJ databases">
        <title>Genome analyses suggest a sexual origin of heterokaryosis in a supposedly ancient asexual fungus.</title>
        <authorList>
            <person name="Ropars J."/>
            <person name="Sedzielewska K."/>
            <person name="Noel J."/>
            <person name="Charron P."/>
            <person name="Farinelli L."/>
            <person name="Marton T."/>
            <person name="Kruger M."/>
            <person name="Pelin A."/>
            <person name="Brachmann A."/>
            <person name="Corradi N."/>
        </authorList>
    </citation>
    <scope>NUCLEOTIDE SEQUENCE [LARGE SCALE GENOMIC DNA]</scope>
    <source>
        <strain evidence="1 2">A4</strain>
    </source>
</reference>
<protein>
    <recommendedName>
        <fullName evidence="3">Zinc finger mym-type protein 2-like: PROVISIONAL</fullName>
    </recommendedName>
</protein>
<evidence type="ECO:0000313" key="2">
    <source>
        <dbReference type="Proteomes" id="UP000234323"/>
    </source>
</evidence>
<evidence type="ECO:0000313" key="1">
    <source>
        <dbReference type="EMBL" id="PKY43288.1"/>
    </source>
</evidence>
<accession>A0A2I1G9J6</accession>
<gene>
    <name evidence="1" type="ORF">RhiirA4_457246</name>
</gene>
<dbReference type="Proteomes" id="UP000234323">
    <property type="component" value="Unassembled WGS sequence"/>
</dbReference>
<dbReference type="VEuPathDB" id="FungiDB:RhiirA1_459285"/>
<proteinExistence type="predicted"/>
<dbReference type="EMBL" id="LLXI01000245">
    <property type="protein sequence ID" value="PKY43288.1"/>
    <property type="molecule type" value="Genomic_DNA"/>
</dbReference>
<organism evidence="1 2">
    <name type="scientific">Rhizophagus irregularis</name>
    <dbReference type="NCBI Taxonomy" id="588596"/>
    <lineage>
        <taxon>Eukaryota</taxon>
        <taxon>Fungi</taxon>
        <taxon>Fungi incertae sedis</taxon>
        <taxon>Mucoromycota</taxon>
        <taxon>Glomeromycotina</taxon>
        <taxon>Glomeromycetes</taxon>
        <taxon>Glomerales</taxon>
        <taxon>Glomeraceae</taxon>
        <taxon>Rhizophagus</taxon>
    </lineage>
</organism>
<name>A0A2I1G9J6_9GLOM</name>